<accession>A0A8C4QLD1</accession>
<evidence type="ECO:0000259" key="4">
    <source>
        <dbReference type="PROSITE" id="PS50033"/>
    </source>
</evidence>
<protein>
    <submittedName>
        <fullName evidence="5">UBX domain protein 1</fullName>
    </submittedName>
</protein>
<dbReference type="SUPFAM" id="SSF54236">
    <property type="entry name" value="Ubiquitin-like"/>
    <property type="match status" value="1"/>
</dbReference>
<dbReference type="PANTHER" id="PTHR46340">
    <property type="entry name" value="UBX DOMAIN-CONTAINING PROTEIN 1"/>
    <property type="match status" value="1"/>
</dbReference>
<evidence type="ECO:0000256" key="3">
    <source>
        <dbReference type="SAM" id="MobiDB-lite"/>
    </source>
</evidence>
<dbReference type="GO" id="GO:0031397">
    <property type="term" value="P:negative regulation of protein ubiquitination"/>
    <property type="evidence" value="ECO:0007669"/>
    <property type="project" value="TreeGrafter"/>
</dbReference>
<feature type="domain" description="UBX" evidence="4">
    <location>
        <begin position="214"/>
        <end position="275"/>
    </location>
</feature>
<dbReference type="GO" id="GO:0005737">
    <property type="term" value="C:cytoplasm"/>
    <property type="evidence" value="ECO:0007669"/>
    <property type="project" value="UniProtKB-SubCell"/>
</dbReference>
<dbReference type="GO" id="GO:0005634">
    <property type="term" value="C:nucleus"/>
    <property type="evidence" value="ECO:0007669"/>
    <property type="project" value="TreeGrafter"/>
</dbReference>
<keyword evidence="2" id="KW-0963">Cytoplasm</keyword>
<dbReference type="Ensembl" id="ENSEBUT00000017777.1">
    <property type="protein sequence ID" value="ENSEBUP00000017200.1"/>
    <property type="gene ID" value="ENSEBUG00000010748.1"/>
</dbReference>
<dbReference type="Gene3D" id="3.10.20.90">
    <property type="entry name" value="Phosphatidylinositol 3-kinase Catalytic Subunit, Chain A, domain 1"/>
    <property type="match status" value="1"/>
</dbReference>
<feature type="region of interest" description="Disordered" evidence="3">
    <location>
        <begin position="125"/>
        <end position="152"/>
    </location>
</feature>
<dbReference type="InterPro" id="IPR029071">
    <property type="entry name" value="Ubiquitin-like_domsf"/>
</dbReference>
<dbReference type="InterPro" id="IPR001012">
    <property type="entry name" value="UBX_dom"/>
</dbReference>
<organism evidence="5 6">
    <name type="scientific">Eptatretus burgeri</name>
    <name type="common">Inshore hagfish</name>
    <dbReference type="NCBI Taxonomy" id="7764"/>
    <lineage>
        <taxon>Eukaryota</taxon>
        <taxon>Metazoa</taxon>
        <taxon>Chordata</taxon>
        <taxon>Craniata</taxon>
        <taxon>Vertebrata</taxon>
        <taxon>Cyclostomata</taxon>
        <taxon>Myxini</taxon>
        <taxon>Myxiniformes</taxon>
        <taxon>Myxinidae</taxon>
        <taxon>Eptatretinae</taxon>
        <taxon>Eptatretus</taxon>
    </lineage>
</organism>
<dbReference type="GO" id="GO:0036435">
    <property type="term" value="F:K48-linked polyubiquitin modification-dependent protein binding"/>
    <property type="evidence" value="ECO:0007669"/>
    <property type="project" value="TreeGrafter"/>
</dbReference>
<dbReference type="SMART" id="SM00166">
    <property type="entry name" value="UBX"/>
    <property type="match status" value="1"/>
</dbReference>
<evidence type="ECO:0000256" key="2">
    <source>
        <dbReference type="ARBA" id="ARBA00022490"/>
    </source>
</evidence>
<proteinExistence type="predicted"/>
<dbReference type="PROSITE" id="PS50033">
    <property type="entry name" value="UBX"/>
    <property type="match status" value="1"/>
</dbReference>
<dbReference type="PANTHER" id="PTHR46340:SF1">
    <property type="entry name" value="UBX DOMAIN-CONTAINING PROTEIN 1"/>
    <property type="match status" value="1"/>
</dbReference>
<dbReference type="Proteomes" id="UP000694388">
    <property type="component" value="Unplaced"/>
</dbReference>
<reference evidence="5" key="2">
    <citation type="submission" date="2025-09" db="UniProtKB">
        <authorList>
            <consortium name="Ensembl"/>
        </authorList>
    </citation>
    <scope>IDENTIFICATION</scope>
</reference>
<evidence type="ECO:0000313" key="5">
    <source>
        <dbReference type="Ensembl" id="ENSEBUP00000017200.1"/>
    </source>
</evidence>
<evidence type="ECO:0000313" key="6">
    <source>
        <dbReference type="Proteomes" id="UP000694388"/>
    </source>
</evidence>
<dbReference type="GeneTree" id="ENSGT00940000156457"/>
<dbReference type="GO" id="GO:1903094">
    <property type="term" value="P:negative regulation of protein K48-linked deubiquitination"/>
    <property type="evidence" value="ECO:0007669"/>
    <property type="project" value="TreeGrafter"/>
</dbReference>
<dbReference type="Pfam" id="PF00789">
    <property type="entry name" value="UBX"/>
    <property type="match status" value="1"/>
</dbReference>
<sequence>MYFGYVFSSFGAPSLENIRYIMLNPFKMSFGHVKLTIQFGGGLVWAVSQVIALCLYRLFEHSNDPDIDEPYTPLAGNELGSTEIPMTEVEEPPTDATPEDLCAGIFVLCLLRALGIQRLQQARVEREERERQAEVEREKQRRRDGQELGSARERLRDLEMHQLMEQRTREKQEEKLARCSPGAFIILFEATLYESPFLLQYPKLSHLPSLLLLCPYTTSQLQFRLPDGKQLTGVFGARESLASVRLYLNNFGLMTPFPRRVFTEDDMEKPLAELGNLVPSAGYVMPVSWR</sequence>
<comment type="subcellular location">
    <subcellularLocation>
        <location evidence="1">Cytoplasm</location>
    </subcellularLocation>
</comment>
<name>A0A8C4QLD1_EPTBU</name>
<keyword evidence="6" id="KW-1185">Reference proteome</keyword>
<reference evidence="5" key="1">
    <citation type="submission" date="2025-08" db="UniProtKB">
        <authorList>
            <consortium name="Ensembl"/>
        </authorList>
    </citation>
    <scope>IDENTIFICATION</scope>
</reference>
<dbReference type="GO" id="GO:0032435">
    <property type="term" value="P:negative regulation of proteasomal ubiquitin-dependent protein catabolic process"/>
    <property type="evidence" value="ECO:0007669"/>
    <property type="project" value="TreeGrafter"/>
</dbReference>
<dbReference type="AlphaFoldDB" id="A0A8C4QLD1"/>
<evidence type="ECO:0000256" key="1">
    <source>
        <dbReference type="ARBA" id="ARBA00004496"/>
    </source>
</evidence>